<evidence type="ECO:0000313" key="3">
    <source>
        <dbReference type="Proteomes" id="UP000199290"/>
    </source>
</evidence>
<keyword evidence="3" id="KW-1185">Reference proteome</keyword>
<dbReference type="OrthoDB" id="425264at2"/>
<dbReference type="STRING" id="375760.SAMN04488073_1408"/>
<dbReference type="PANTHER" id="PTHR33930:SF2">
    <property type="entry name" value="BLR3452 PROTEIN"/>
    <property type="match status" value="1"/>
</dbReference>
<dbReference type="EMBL" id="FOYV01000001">
    <property type="protein sequence ID" value="SFR44878.1"/>
    <property type="molecule type" value="Genomic_DNA"/>
</dbReference>
<gene>
    <name evidence="2" type="ORF">SAMN04488073_1408</name>
</gene>
<dbReference type="AlphaFoldDB" id="A0A1I6GRS0"/>
<dbReference type="Gene3D" id="1.20.1290.10">
    <property type="entry name" value="AhpD-like"/>
    <property type="match status" value="1"/>
</dbReference>
<dbReference type="Pfam" id="PF02627">
    <property type="entry name" value="CMD"/>
    <property type="match status" value="1"/>
</dbReference>
<protein>
    <submittedName>
        <fullName evidence="2">Uncharacterized conserved protein YurZ, alkylhydroperoxidase/carboxymuconolactone decarboxylase family</fullName>
    </submittedName>
</protein>
<dbReference type="RefSeq" id="WP_091987605.1">
    <property type="nucleotide sequence ID" value="NZ_FOYV01000001.1"/>
</dbReference>
<keyword evidence="2" id="KW-0560">Oxidoreductase</keyword>
<dbReference type="InterPro" id="IPR029032">
    <property type="entry name" value="AhpD-like"/>
</dbReference>
<evidence type="ECO:0000259" key="1">
    <source>
        <dbReference type="Pfam" id="PF02627"/>
    </source>
</evidence>
<dbReference type="GO" id="GO:0051920">
    <property type="term" value="F:peroxiredoxin activity"/>
    <property type="evidence" value="ECO:0007669"/>
    <property type="project" value="InterPro"/>
</dbReference>
<proteinExistence type="predicted"/>
<evidence type="ECO:0000313" key="2">
    <source>
        <dbReference type="EMBL" id="SFR44878.1"/>
    </source>
</evidence>
<feature type="domain" description="Carboxymuconolactone decarboxylase-like" evidence="1">
    <location>
        <begin position="20"/>
        <end position="103"/>
    </location>
</feature>
<sequence>MDKQNNELPRTFVAFSDRFPELQEAHKQLGKALAEAGPLDEKSRALVKLGVCVGAGRESALKSHVHRSLELGLTREEIEHALVLGMNAIGFPATVAAWQWAQEALSQG</sequence>
<accession>A0A1I6GRS0</accession>
<keyword evidence="2" id="KW-0575">Peroxidase</keyword>
<dbReference type="PANTHER" id="PTHR33930">
    <property type="entry name" value="ALKYL HYDROPEROXIDE REDUCTASE AHPD"/>
    <property type="match status" value="1"/>
</dbReference>
<dbReference type="SUPFAM" id="SSF69118">
    <property type="entry name" value="AhpD-like"/>
    <property type="match status" value="1"/>
</dbReference>
<organism evidence="2 3">
    <name type="scientific">Marinobacter gudaonensis</name>
    <dbReference type="NCBI Taxonomy" id="375760"/>
    <lineage>
        <taxon>Bacteria</taxon>
        <taxon>Pseudomonadati</taxon>
        <taxon>Pseudomonadota</taxon>
        <taxon>Gammaproteobacteria</taxon>
        <taxon>Pseudomonadales</taxon>
        <taxon>Marinobacteraceae</taxon>
        <taxon>Marinobacter</taxon>
    </lineage>
</organism>
<name>A0A1I6GRS0_9GAMM</name>
<reference evidence="3" key="1">
    <citation type="submission" date="2016-10" db="EMBL/GenBank/DDBJ databases">
        <authorList>
            <person name="Varghese N."/>
            <person name="Submissions S."/>
        </authorList>
    </citation>
    <scope>NUCLEOTIDE SEQUENCE [LARGE SCALE GENOMIC DNA]</scope>
    <source>
        <strain evidence="3">CGMCC 1.6294</strain>
    </source>
</reference>
<dbReference type="InterPro" id="IPR003779">
    <property type="entry name" value="CMD-like"/>
</dbReference>
<dbReference type="Proteomes" id="UP000199290">
    <property type="component" value="Unassembled WGS sequence"/>
</dbReference>